<gene>
    <name evidence="2" type="ORF">SAMN04489712_10414</name>
</gene>
<dbReference type="RefSeq" id="WP_103937497.1">
    <property type="nucleotide sequence ID" value="NZ_FNVO01000004.1"/>
</dbReference>
<sequence>MKPQDDHSWQRAYLTPGQAAYLLRTTTGTVRRWARAGLIRHLDPGHLGVISHTRYLSEDVQALAELLNGHRRPTIHTIHRLQARRDS</sequence>
<feature type="domain" description="Helix-turn-helix" evidence="1">
    <location>
        <begin position="13"/>
        <end position="65"/>
    </location>
</feature>
<organism evidence="2 3">
    <name type="scientific">Thermomonospora echinospora</name>
    <dbReference type="NCBI Taxonomy" id="1992"/>
    <lineage>
        <taxon>Bacteria</taxon>
        <taxon>Bacillati</taxon>
        <taxon>Actinomycetota</taxon>
        <taxon>Actinomycetes</taxon>
        <taxon>Streptosporangiales</taxon>
        <taxon>Thermomonosporaceae</taxon>
        <taxon>Thermomonospora</taxon>
    </lineage>
</organism>
<reference evidence="3" key="1">
    <citation type="submission" date="2016-10" db="EMBL/GenBank/DDBJ databases">
        <authorList>
            <person name="Varghese N."/>
            <person name="Submissions S."/>
        </authorList>
    </citation>
    <scope>NUCLEOTIDE SEQUENCE [LARGE SCALE GENOMIC DNA]</scope>
    <source>
        <strain evidence="3">DSM 43163</strain>
    </source>
</reference>
<name>A0A1H5YID9_9ACTN</name>
<dbReference type="AlphaFoldDB" id="A0A1H5YID9"/>
<protein>
    <submittedName>
        <fullName evidence="2">DNA binding domain-containing protein, excisionase family</fullName>
    </submittedName>
</protein>
<accession>A0A1H5YID9</accession>
<dbReference type="InterPro" id="IPR041657">
    <property type="entry name" value="HTH_17"/>
</dbReference>
<proteinExistence type="predicted"/>
<dbReference type="Pfam" id="PF12728">
    <property type="entry name" value="HTH_17"/>
    <property type="match status" value="1"/>
</dbReference>
<dbReference type="Proteomes" id="UP000236723">
    <property type="component" value="Unassembled WGS sequence"/>
</dbReference>
<dbReference type="EMBL" id="FNVO01000004">
    <property type="protein sequence ID" value="SEG23472.1"/>
    <property type="molecule type" value="Genomic_DNA"/>
</dbReference>
<evidence type="ECO:0000259" key="1">
    <source>
        <dbReference type="Pfam" id="PF12728"/>
    </source>
</evidence>
<evidence type="ECO:0000313" key="3">
    <source>
        <dbReference type="Proteomes" id="UP000236723"/>
    </source>
</evidence>
<evidence type="ECO:0000313" key="2">
    <source>
        <dbReference type="EMBL" id="SEG23472.1"/>
    </source>
</evidence>
<keyword evidence="3" id="KW-1185">Reference proteome</keyword>